<dbReference type="PATRIC" id="fig|1280947.3.peg.1378"/>
<organism evidence="9 10">
    <name type="scientific">Hyphomonas chukchiensis</name>
    <dbReference type="NCBI Taxonomy" id="1280947"/>
    <lineage>
        <taxon>Bacteria</taxon>
        <taxon>Pseudomonadati</taxon>
        <taxon>Pseudomonadota</taxon>
        <taxon>Alphaproteobacteria</taxon>
        <taxon>Hyphomonadales</taxon>
        <taxon>Hyphomonadaceae</taxon>
        <taxon>Hyphomonas</taxon>
    </lineage>
</organism>
<keyword evidence="10" id="KW-1185">Reference proteome</keyword>
<accession>A0A062UQL7</accession>
<dbReference type="InterPro" id="IPR000515">
    <property type="entry name" value="MetI-like"/>
</dbReference>
<dbReference type="PANTHER" id="PTHR30465">
    <property type="entry name" value="INNER MEMBRANE ABC TRANSPORTER"/>
    <property type="match status" value="1"/>
</dbReference>
<dbReference type="EMBL" id="AWFG01000017">
    <property type="protein sequence ID" value="KCZ59364.1"/>
    <property type="molecule type" value="Genomic_DNA"/>
</dbReference>
<evidence type="ECO:0000256" key="3">
    <source>
        <dbReference type="ARBA" id="ARBA00022475"/>
    </source>
</evidence>
<evidence type="ECO:0000313" key="9">
    <source>
        <dbReference type="EMBL" id="KCZ59364.1"/>
    </source>
</evidence>
<sequence length="297" mass="31381">MLAIITMAFLMMRAAPGGPFDGERKLPAATEQAIAAKFGFDKPLHEQYFDYVGGVLQGDFGPSYKTLGKSVNQLIADGLPISLTIGSLAMLLGLGLGTLLGVFAGLRQNTAADFTVMGVAMAGISIPTFVTGPILILLLSLGAGIFAVGGLGEYPNIGMNWHNMTLPVVALALPQIAIISRLMRASIIETMRSNHIRTARSKGLSENQVIMRHALPAAMLPLISYAGPAMARVMTGSVVIEKIFGLPGLGSYFVSGALNRDYTLVMGAIIVYAGLIVLLNLVADVLYAVLDPKVKYD</sequence>
<evidence type="ECO:0000256" key="7">
    <source>
        <dbReference type="RuleBase" id="RU363032"/>
    </source>
</evidence>
<reference evidence="9 10" key="1">
    <citation type="journal article" date="2014" name="Antonie Van Leeuwenhoek">
        <title>Hyphomonas beringensis sp. nov. and Hyphomonas chukchiensis sp. nov., isolated from surface seawater of the Bering Sea and Chukchi Sea.</title>
        <authorList>
            <person name="Li C."/>
            <person name="Lai Q."/>
            <person name="Li G."/>
            <person name="Dong C."/>
            <person name="Wang J."/>
            <person name="Liao Y."/>
            <person name="Shao Z."/>
        </authorList>
    </citation>
    <scope>NUCLEOTIDE SEQUENCE [LARGE SCALE GENOMIC DNA]</scope>
    <source>
        <strain evidence="9 10">BH-BN04-4</strain>
    </source>
</reference>
<dbReference type="AlphaFoldDB" id="A0A062UQL7"/>
<feature type="transmembrane region" description="Helical" evidence="7">
    <location>
        <begin position="118"/>
        <end position="148"/>
    </location>
</feature>
<dbReference type="SUPFAM" id="SSF161098">
    <property type="entry name" value="MetI-like"/>
    <property type="match status" value="1"/>
</dbReference>
<evidence type="ECO:0000256" key="1">
    <source>
        <dbReference type="ARBA" id="ARBA00004651"/>
    </source>
</evidence>
<feature type="transmembrane region" description="Helical" evidence="7">
    <location>
        <begin position="209"/>
        <end position="227"/>
    </location>
</feature>
<keyword evidence="5 7" id="KW-1133">Transmembrane helix</keyword>
<dbReference type="STRING" id="1280947.HY30_15320"/>
<dbReference type="InterPro" id="IPR035906">
    <property type="entry name" value="MetI-like_sf"/>
</dbReference>
<dbReference type="PANTHER" id="PTHR30465:SF74">
    <property type="entry name" value="OLIGOPEPTIDE TRANSPORT SYSTEM PERMEASE PROTEIN OPPB"/>
    <property type="match status" value="1"/>
</dbReference>
<evidence type="ECO:0000256" key="2">
    <source>
        <dbReference type="ARBA" id="ARBA00022448"/>
    </source>
</evidence>
<dbReference type="Pfam" id="PF00528">
    <property type="entry name" value="BPD_transp_1"/>
    <property type="match status" value="1"/>
</dbReference>
<feature type="transmembrane region" description="Helical" evidence="7">
    <location>
        <begin position="168"/>
        <end position="188"/>
    </location>
</feature>
<comment type="caution">
    <text evidence="9">The sequence shown here is derived from an EMBL/GenBank/DDBJ whole genome shotgun (WGS) entry which is preliminary data.</text>
</comment>
<dbReference type="eggNOG" id="COG0601">
    <property type="taxonomic scope" value="Bacteria"/>
</dbReference>
<evidence type="ECO:0000259" key="8">
    <source>
        <dbReference type="PROSITE" id="PS50928"/>
    </source>
</evidence>
<dbReference type="GO" id="GO:0055085">
    <property type="term" value="P:transmembrane transport"/>
    <property type="evidence" value="ECO:0007669"/>
    <property type="project" value="InterPro"/>
</dbReference>
<dbReference type="Gene3D" id="1.10.3720.10">
    <property type="entry name" value="MetI-like"/>
    <property type="match status" value="1"/>
</dbReference>
<keyword evidence="4 7" id="KW-0812">Transmembrane</keyword>
<feature type="domain" description="ABC transmembrane type-1" evidence="8">
    <location>
        <begin position="79"/>
        <end position="287"/>
    </location>
</feature>
<dbReference type="PROSITE" id="PS50928">
    <property type="entry name" value="ABC_TM1"/>
    <property type="match status" value="1"/>
</dbReference>
<gene>
    <name evidence="9" type="ORF">HY30_15320</name>
</gene>
<protein>
    <submittedName>
        <fullName evidence="9">ABC transporter</fullName>
    </submittedName>
</protein>
<name>A0A062UQL7_9PROT</name>
<feature type="transmembrane region" description="Helical" evidence="7">
    <location>
        <begin position="262"/>
        <end position="290"/>
    </location>
</feature>
<dbReference type="GO" id="GO:0005886">
    <property type="term" value="C:plasma membrane"/>
    <property type="evidence" value="ECO:0007669"/>
    <property type="project" value="UniProtKB-SubCell"/>
</dbReference>
<keyword evidence="3" id="KW-1003">Cell membrane</keyword>
<keyword evidence="6 7" id="KW-0472">Membrane</keyword>
<feature type="transmembrane region" description="Helical" evidence="7">
    <location>
        <begin position="81"/>
        <end position="106"/>
    </location>
</feature>
<evidence type="ECO:0000256" key="6">
    <source>
        <dbReference type="ARBA" id="ARBA00023136"/>
    </source>
</evidence>
<evidence type="ECO:0000256" key="5">
    <source>
        <dbReference type="ARBA" id="ARBA00022989"/>
    </source>
</evidence>
<dbReference type="CDD" id="cd06261">
    <property type="entry name" value="TM_PBP2"/>
    <property type="match status" value="1"/>
</dbReference>
<evidence type="ECO:0000256" key="4">
    <source>
        <dbReference type="ARBA" id="ARBA00022692"/>
    </source>
</evidence>
<comment type="subcellular location">
    <subcellularLocation>
        <location evidence="1 7">Cell membrane</location>
        <topology evidence="1 7">Multi-pass membrane protein</topology>
    </subcellularLocation>
</comment>
<proteinExistence type="inferred from homology"/>
<dbReference type="Proteomes" id="UP000027190">
    <property type="component" value="Unassembled WGS sequence"/>
</dbReference>
<keyword evidence="2 7" id="KW-0813">Transport</keyword>
<evidence type="ECO:0000313" key="10">
    <source>
        <dbReference type="Proteomes" id="UP000027190"/>
    </source>
</evidence>
<comment type="similarity">
    <text evidence="7">Belongs to the binding-protein-dependent transport system permease family.</text>
</comment>